<gene>
    <name evidence="1" type="ORF">METZ01_LOCUS132116</name>
</gene>
<protein>
    <submittedName>
        <fullName evidence="1">Uncharacterized protein</fullName>
    </submittedName>
</protein>
<name>A0A381YRL2_9ZZZZ</name>
<proteinExistence type="predicted"/>
<accession>A0A381YRL2</accession>
<dbReference type="AlphaFoldDB" id="A0A381YRL2"/>
<reference evidence="1" key="1">
    <citation type="submission" date="2018-05" db="EMBL/GenBank/DDBJ databases">
        <authorList>
            <person name="Lanie J.A."/>
            <person name="Ng W.-L."/>
            <person name="Kazmierczak K.M."/>
            <person name="Andrzejewski T.M."/>
            <person name="Davidsen T.M."/>
            <person name="Wayne K.J."/>
            <person name="Tettelin H."/>
            <person name="Glass J.I."/>
            <person name="Rusch D."/>
            <person name="Podicherti R."/>
            <person name="Tsui H.-C.T."/>
            <person name="Winkler M.E."/>
        </authorList>
    </citation>
    <scope>NUCLEOTIDE SEQUENCE</scope>
</reference>
<organism evidence="1">
    <name type="scientific">marine metagenome</name>
    <dbReference type="NCBI Taxonomy" id="408172"/>
    <lineage>
        <taxon>unclassified sequences</taxon>
        <taxon>metagenomes</taxon>
        <taxon>ecological metagenomes</taxon>
    </lineage>
</organism>
<sequence>MQSHKFHERLIEDHQLGLWGFLASRAYYSFLPQVGPTVDGDDVADGGL</sequence>
<dbReference type="EMBL" id="UINC01018804">
    <property type="protein sequence ID" value="SVA79262.1"/>
    <property type="molecule type" value="Genomic_DNA"/>
</dbReference>
<evidence type="ECO:0000313" key="1">
    <source>
        <dbReference type="EMBL" id="SVA79262.1"/>
    </source>
</evidence>